<reference evidence="2" key="1">
    <citation type="submission" date="2018-05" db="EMBL/GenBank/DDBJ databases">
        <authorList>
            <person name="Lanie J.A."/>
            <person name="Ng W.-L."/>
            <person name="Kazmierczak K.M."/>
            <person name="Andrzejewski T.M."/>
            <person name="Davidsen T.M."/>
            <person name="Wayne K.J."/>
            <person name="Tettelin H."/>
            <person name="Glass J.I."/>
            <person name="Rusch D."/>
            <person name="Podicherti R."/>
            <person name="Tsui H.-C.T."/>
            <person name="Winkler M.E."/>
        </authorList>
    </citation>
    <scope>NUCLEOTIDE SEQUENCE</scope>
</reference>
<keyword evidence="1" id="KW-0472">Membrane</keyword>
<keyword evidence="1" id="KW-0812">Transmembrane</keyword>
<keyword evidence="1" id="KW-1133">Transmembrane helix</keyword>
<feature type="transmembrane region" description="Helical" evidence="1">
    <location>
        <begin position="35"/>
        <end position="52"/>
    </location>
</feature>
<proteinExistence type="predicted"/>
<gene>
    <name evidence="2" type="ORF">METZ01_LOCUS45051</name>
</gene>
<evidence type="ECO:0000313" key="2">
    <source>
        <dbReference type="EMBL" id="SUZ92197.1"/>
    </source>
</evidence>
<dbReference type="EMBL" id="UINC01002040">
    <property type="protein sequence ID" value="SUZ92197.1"/>
    <property type="molecule type" value="Genomic_DNA"/>
</dbReference>
<name>A0A381RQN1_9ZZZZ</name>
<dbReference type="AlphaFoldDB" id="A0A381RQN1"/>
<protein>
    <submittedName>
        <fullName evidence="2">Uncharacterized protein</fullName>
    </submittedName>
</protein>
<sequence length="60" mass="7136">MDIYLLALFVFIIIGWQFLRTYLVDTKKIVIPKWFDFSITLIIVLLTIYVVYDTFLVISS</sequence>
<feature type="transmembrane region" description="Helical" evidence="1">
    <location>
        <begin position="6"/>
        <end position="23"/>
    </location>
</feature>
<accession>A0A381RQN1</accession>
<organism evidence="2">
    <name type="scientific">marine metagenome</name>
    <dbReference type="NCBI Taxonomy" id="408172"/>
    <lineage>
        <taxon>unclassified sequences</taxon>
        <taxon>metagenomes</taxon>
        <taxon>ecological metagenomes</taxon>
    </lineage>
</organism>
<evidence type="ECO:0000256" key="1">
    <source>
        <dbReference type="SAM" id="Phobius"/>
    </source>
</evidence>